<evidence type="ECO:0000256" key="5">
    <source>
        <dbReference type="SAM" id="MobiDB-lite"/>
    </source>
</evidence>
<dbReference type="Gene3D" id="1.20.1250.20">
    <property type="entry name" value="MFS general substrate transporter like domains"/>
    <property type="match status" value="1"/>
</dbReference>
<evidence type="ECO:0000259" key="7">
    <source>
        <dbReference type="PROSITE" id="PS50850"/>
    </source>
</evidence>
<name>A0AA39RBC6_9LECA</name>
<feature type="transmembrane region" description="Helical" evidence="6">
    <location>
        <begin position="393"/>
        <end position="412"/>
    </location>
</feature>
<keyword evidence="2 6" id="KW-0812">Transmembrane</keyword>
<accession>A0AA39RBC6</accession>
<feature type="transmembrane region" description="Helical" evidence="6">
    <location>
        <begin position="515"/>
        <end position="533"/>
    </location>
</feature>
<sequence>MDQDTARIGAQQLDHESPKREIPPNFEEKISVDSAPASSRPSTAGPAIEASDNKPGDQGKHDVETAQREIPDPAPVRVPHSKRRGLFGRFTIVAEVEEPKNYRRRTKWFITFVIAAAAVAAPLGSAIIFPSLQLIADDLHTTATVTNLSAALYMLSMSIFPLWWSSFSESVGRRTIYLISFTLFLLWNILSAISTSIGMLIVMRILGGGAAASVQAVGAGTIADIWEVRERGKAMGTFYLGPLMGPLFAPIIGGALAQRFGWRSTQWFLAIYGGVLLIFIFFCLPETLKTTKPLFAKSENPLPSDPEKGSDPTRPTLTRTTSHISSIHRTTSKYLSVARRLFIDPLKIILYLRFPAVLITVYYASITFGSLYLLNISLETTFSAPPYNFSTTAIGLTYIPNSIGYVLASLLGGKWTDTIMAREARKAGRYESDGIKLKYRPEDRMRENAWIAAFLYPAALIWYGWTADKGVFWIVPLIANFFFGIGSMLIFAMATTMLTEFMPKKASSGVAVNNFVRNIFSCVGAVVAQPLIAAIGNGWLFTGVGVIATASSVVVWAMRRFGPQWRERMDRELR</sequence>
<feature type="transmembrane region" description="Helical" evidence="6">
    <location>
        <begin position="348"/>
        <end position="373"/>
    </location>
</feature>
<comment type="caution">
    <text evidence="8">The sequence shown here is derived from an EMBL/GenBank/DDBJ whole genome shotgun (WGS) entry which is preliminary data.</text>
</comment>
<feature type="transmembrane region" description="Helical" evidence="6">
    <location>
        <begin position="176"/>
        <end position="199"/>
    </location>
</feature>
<feature type="transmembrane region" description="Helical" evidence="6">
    <location>
        <begin position="266"/>
        <end position="284"/>
    </location>
</feature>
<feature type="transmembrane region" description="Helical" evidence="6">
    <location>
        <begin position="144"/>
        <end position="164"/>
    </location>
</feature>
<organism evidence="8 9">
    <name type="scientific">Cladonia borealis</name>
    <dbReference type="NCBI Taxonomy" id="184061"/>
    <lineage>
        <taxon>Eukaryota</taxon>
        <taxon>Fungi</taxon>
        <taxon>Dikarya</taxon>
        <taxon>Ascomycota</taxon>
        <taxon>Pezizomycotina</taxon>
        <taxon>Lecanoromycetes</taxon>
        <taxon>OSLEUM clade</taxon>
        <taxon>Lecanoromycetidae</taxon>
        <taxon>Lecanorales</taxon>
        <taxon>Lecanorineae</taxon>
        <taxon>Cladoniaceae</taxon>
        <taxon>Cladonia</taxon>
    </lineage>
</organism>
<keyword evidence="3 6" id="KW-1133">Transmembrane helix</keyword>
<dbReference type="PANTHER" id="PTHR23502">
    <property type="entry name" value="MAJOR FACILITATOR SUPERFAMILY"/>
    <property type="match status" value="1"/>
</dbReference>
<protein>
    <recommendedName>
        <fullName evidence="7">Major facilitator superfamily (MFS) profile domain-containing protein</fullName>
    </recommendedName>
</protein>
<evidence type="ECO:0000256" key="1">
    <source>
        <dbReference type="ARBA" id="ARBA00004141"/>
    </source>
</evidence>
<feature type="transmembrane region" description="Helical" evidence="6">
    <location>
        <begin position="471"/>
        <end position="494"/>
    </location>
</feature>
<feature type="region of interest" description="Disordered" evidence="5">
    <location>
        <begin position="299"/>
        <end position="322"/>
    </location>
</feature>
<feature type="transmembrane region" description="Helical" evidence="6">
    <location>
        <begin position="539"/>
        <end position="558"/>
    </location>
</feature>
<dbReference type="Pfam" id="PF07690">
    <property type="entry name" value="MFS_1"/>
    <property type="match status" value="1"/>
</dbReference>
<dbReference type="GO" id="GO:0005886">
    <property type="term" value="C:plasma membrane"/>
    <property type="evidence" value="ECO:0007669"/>
    <property type="project" value="TreeGrafter"/>
</dbReference>
<feature type="region of interest" description="Disordered" evidence="5">
    <location>
        <begin position="1"/>
        <end position="80"/>
    </location>
</feature>
<feature type="transmembrane region" description="Helical" evidence="6">
    <location>
        <begin position="238"/>
        <end position="260"/>
    </location>
</feature>
<reference evidence="8" key="1">
    <citation type="submission" date="2023-03" db="EMBL/GenBank/DDBJ databases">
        <title>Complete genome of Cladonia borealis.</title>
        <authorList>
            <person name="Park H."/>
        </authorList>
    </citation>
    <scope>NUCLEOTIDE SEQUENCE</scope>
    <source>
        <strain evidence="8">ANT050790</strain>
    </source>
</reference>
<comment type="subcellular location">
    <subcellularLocation>
        <location evidence="1">Membrane</location>
        <topology evidence="1">Multi-pass membrane protein</topology>
    </subcellularLocation>
</comment>
<dbReference type="GO" id="GO:0015203">
    <property type="term" value="F:polyamine transmembrane transporter activity"/>
    <property type="evidence" value="ECO:0007669"/>
    <property type="project" value="TreeGrafter"/>
</dbReference>
<dbReference type="PANTHER" id="PTHR23502:SF5">
    <property type="entry name" value="QUINIDINE RESISTANCE PROTEIN 3"/>
    <property type="match status" value="1"/>
</dbReference>
<feature type="compositionally biased region" description="Basic and acidic residues" evidence="5">
    <location>
        <begin position="13"/>
        <end position="31"/>
    </location>
</feature>
<dbReference type="CDD" id="cd17323">
    <property type="entry name" value="MFS_Tpo1_MDR_like"/>
    <property type="match status" value="1"/>
</dbReference>
<dbReference type="InterPro" id="IPR020846">
    <property type="entry name" value="MFS_dom"/>
</dbReference>
<dbReference type="SUPFAM" id="SSF103473">
    <property type="entry name" value="MFS general substrate transporter"/>
    <property type="match status" value="1"/>
</dbReference>
<keyword evidence="9" id="KW-1185">Reference proteome</keyword>
<feature type="domain" description="Major facilitator superfamily (MFS) profile" evidence="7">
    <location>
        <begin position="110"/>
        <end position="560"/>
    </location>
</feature>
<dbReference type="Gene3D" id="1.20.1720.10">
    <property type="entry name" value="Multidrug resistance protein D"/>
    <property type="match status" value="1"/>
</dbReference>
<proteinExistence type="predicted"/>
<dbReference type="Proteomes" id="UP001166286">
    <property type="component" value="Unassembled WGS sequence"/>
</dbReference>
<feature type="transmembrane region" description="Helical" evidence="6">
    <location>
        <begin position="108"/>
        <end position="132"/>
    </location>
</feature>
<evidence type="ECO:0000256" key="2">
    <source>
        <dbReference type="ARBA" id="ARBA00022692"/>
    </source>
</evidence>
<evidence type="ECO:0000313" key="9">
    <source>
        <dbReference type="Proteomes" id="UP001166286"/>
    </source>
</evidence>
<dbReference type="InterPro" id="IPR011701">
    <property type="entry name" value="MFS"/>
</dbReference>
<evidence type="ECO:0000256" key="4">
    <source>
        <dbReference type="ARBA" id="ARBA00023136"/>
    </source>
</evidence>
<dbReference type="EMBL" id="JAFEKC020000001">
    <property type="protein sequence ID" value="KAK0517118.1"/>
    <property type="molecule type" value="Genomic_DNA"/>
</dbReference>
<keyword evidence="4 6" id="KW-0472">Membrane</keyword>
<evidence type="ECO:0000256" key="3">
    <source>
        <dbReference type="ARBA" id="ARBA00022989"/>
    </source>
</evidence>
<evidence type="ECO:0000313" key="8">
    <source>
        <dbReference type="EMBL" id="KAK0517118.1"/>
    </source>
</evidence>
<evidence type="ECO:0000256" key="6">
    <source>
        <dbReference type="SAM" id="Phobius"/>
    </source>
</evidence>
<dbReference type="GO" id="GO:0010509">
    <property type="term" value="P:intracellular polyamine homeostasis"/>
    <property type="evidence" value="ECO:0007669"/>
    <property type="project" value="TreeGrafter"/>
</dbReference>
<dbReference type="InterPro" id="IPR036259">
    <property type="entry name" value="MFS_trans_sf"/>
</dbReference>
<feature type="transmembrane region" description="Helical" evidence="6">
    <location>
        <begin position="205"/>
        <end position="226"/>
    </location>
</feature>
<gene>
    <name evidence="8" type="ORF">JMJ35_000273</name>
</gene>
<dbReference type="AlphaFoldDB" id="A0AA39RBC6"/>
<feature type="transmembrane region" description="Helical" evidence="6">
    <location>
        <begin position="448"/>
        <end position="465"/>
    </location>
</feature>
<feature type="compositionally biased region" description="Basic and acidic residues" evidence="5">
    <location>
        <begin position="51"/>
        <end position="71"/>
    </location>
</feature>
<dbReference type="PROSITE" id="PS50850">
    <property type="entry name" value="MFS"/>
    <property type="match status" value="1"/>
</dbReference>